<accession>A0A3E4KP88</accession>
<dbReference type="Proteomes" id="UP000285013">
    <property type="component" value="Unassembled WGS sequence"/>
</dbReference>
<organism evidence="1 2">
    <name type="scientific">Bacteroides intestinalis</name>
    <dbReference type="NCBI Taxonomy" id="329854"/>
    <lineage>
        <taxon>Bacteria</taxon>
        <taxon>Pseudomonadati</taxon>
        <taxon>Bacteroidota</taxon>
        <taxon>Bacteroidia</taxon>
        <taxon>Bacteroidales</taxon>
        <taxon>Bacteroidaceae</taxon>
        <taxon>Bacteroides</taxon>
    </lineage>
</organism>
<sequence length="518" mass="58472">MKKQLHYLSLLILLSLCGCEVTLHDNYVETEPLPLETPIEIKLDAEQNSSGELLLIEGLKVGFQINTPESRLISASFYIGNNLVCETNSPQGSFDVYNNNLTGNNQVKCEIITKSLKQGESIRDQAYGGQTYMGEMSWPARFTTPKLTVYQIPEESSLENIIIHWTFNLENFYFKVIDKGEVVVAKTKETSITLPAPSFGKQNYIEVRIVDEAGNEPFHSITGGYTYSGPGVSLKGSQMKSLYNSYSNTLYASSYNEVTSYAIPSLTTISEYKNGKGNGTPIAAALNSDKIAVDYSDEICIFSGKELKLIATINYPEVAYAPKDILFTSNHKLVLYYNHLSKVYIYNTDNGQLEKNIFLPETDFPEEHSAATWYYQISENYLCEPVQHYGFYLTPLQNFEKGKTVFYPHGYSNYFFHPTHPHELIIVSTENNKVSILNCLSGEIVRTISKGKEYAFCNIDPVTGNYLFRNSYYVLITNENGDELFRMRSEDTSPYLANNILTCWAGAAINVEPYLKKP</sequence>
<dbReference type="EMBL" id="QRPE01000004">
    <property type="protein sequence ID" value="RHL94821.1"/>
    <property type="molecule type" value="Genomic_DNA"/>
</dbReference>
<name>A0A3E4KP88_9BACE</name>
<comment type="caution">
    <text evidence="1">The sequence shown here is derived from an EMBL/GenBank/DDBJ whole genome shotgun (WGS) entry which is preliminary data.</text>
</comment>
<protein>
    <recommendedName>
        <fullName evidence="3">Lipoprotein</fullName>
    </recommendedName>
</protein>
<dbReference type="RefSeq" id="WP_115502019.1">
    <property type="nucleotide sequence ID" value="NZ_CABMMK010000002.1"/>
</dbReference>
<evidence type="ECO:0000313" key="2">
    <source>
        <dbReference type="Proteomes" id="UP000285013"/>
    </source>
</evidence>
<gene>
    <name evidence="1" type="ORF">DWZ95_06485</name>
</gene>
<dbReference type="AlphaFoldDB" id="A0A3E4KP88"/>
<dbReference type="SUPFAM" id="SSF50998">
    <property type="entry name" value="Quinoprotein alcohol dehydrogenase-like"/>
    <property type="match status" value="1"/>
</dbReference>
<reference evidence="1 2" key="1">
    <citation type="submission" date="2018-08" db="EMBL/GenBank/DDBJ databases">
        <title>A genome reference for cultivated species of the human gut microbiota.</title>
        <authorList>
            <person name="Zou Y."/>
            <person name="Xue W."/>
            <person name="Luo G."/>
        </authorList>
    </citation>
    <scope>NUCLEOTIDE SEQUENCE [LARGE SCALE GENOMIC DNA]</scope>
    <source>
        <strain evidence="1 2">AF36-16BH</strain>
    </source>
</reference>
<proteinExistence type="predicted"/>
<dbReference type="PROSITE" id="PS51257">
    <property type="entry name" value="PROKAR_LIPOPROTEIN"/>
    <property type="match status" value="1"/>
</dbReference>
<dbReference type="InterPro" id="IPR011047">
    <property type="entry name" value="Quinoprotein_ADH-like_sf"/>
</dbReference>
<evidence type="ECO:0008006" key="3">
    <source>
        <dbReference type="Google" id="ProtNLM"/>
    </source>
</evidence>
<evidence type="ECO:0000313" key="1">
    <source>
        <dbReference type="EMBL" id="RHL94821.1"/>
    </source>
</evidence>